<feature type="transmembrane region" description="Helical" evidence="2">
    <location>
        <begin position="297"/>
        <end position="322"/>
    </location>
</feature>
<dbReference type="PROSITE" id="PS00022">
    <property type="entry name" value="EGF_1"/>
    <property type="match status" value="1"/>
</dbReference>
<gene>
    <name evidence="4" type="ORF">TPC1_13939</name>
</gene>
<protein>
    <submittedName>
        <fullName evidence="4">Neurogenic locus notch-like protein</fullName>
    </submittedName>
</protein>
<accession>A0A146KDV4</accession>
<keyword evidence="2" id="KW-1133">Transmembrane helix</keyword>
<proteinExistence type="predicted"/>
<keyword evidence="1" id="KW-1015">Disulfide bond</keyword>
<dbReference type="SUPFAM" id="SSF57184">
    <property type="entry name" value="Growth factor receptor domain"/>
    <property type="match status" value="1"/>
</dbReference>
<feature type="disulfide bond" evidence="1">
    <location>
        <begin position="88"/>
        <end position="97"/>
    </location>
</feature>
<dbReference type="InterPro" id="IPR009030">
    <property type="entry name" value="Growth_fac_rcpt_cys_sf"/>
</dbReference>
<keyword evidence="2" id="KW-0812">Transmembrane</keyword>
<evidence type="ECO:0000256" key="2">
    <source>
        <dbReference type="SAM" id="Phobius"/>
    </source>
</evidence>
<keyword evidence="1" id="KW-0245">EGF-like domain</keyword>
<organism evidence="4">
    <name type="scientific">Trepomonas sp. PC1</name>
    <dbReference type="NCBI Taxonomy" id="1076344"/>
    <lineage>
        <taxon>Eukaryota</taxon>
        <taxon>Metamonada</taxon>
        <taxon>Diplomonadida</taxon>
        <taxon>Hexamitidae</taxon>
        <taxon>Hexamitinae</taxon>
        <taxon>Trepomonas</taxon>
    </lineage>
</organism>
<dbReference type="EMBL" id="GDID01002920">
    <property type="protein sequence ID" value="JAP93686.1"/>
    <property type="molecule type" value="Transcribed_RNA"/>
</dbReference>
<dbReference type="InterPro" id="IPR000742">
    <property type="entry name" value="EGF"/>
</dbReference>
<feature type="non-terminal residue" evidence="4">
    <location>
        <position position="325"/>
    </location>
</feature>
<evidence type="ECO:0000313" key="4">
    <source>
        <dbReference type="EMBL" id="JAP93686.1"/>
    </source>
</evidence>
<evidence type="ECO:0000256" key="1">
    <source>
        <dbReference type="PROSITE-ProRule" id="PRU00076"/>
    </source>
</evidence>
<feature type="domain" description="EGF-like" evidence="3">
    <location>
        <begin position="55"/>
        <end position="98"/>
    </location>
</feature>
<comment type="caution">
    <text evidence="1">Lacks conserved residue(s) required for the propagation of feature annotation.</text>
</comment>
<reference evidence="4" key="1">
    <citation type="submission" date="2015-07" db="EMBL/GenBank/DDBJ databases">
        <title>Adaptation to a free-living lifestyle via gene acquisitions in the diplomonad Trepomonas sp. PC1.</title>
        <authorList>
            <person name="Xu F."/>
            <person name="Jerlstrom-Hultqvist J."/>
            <person name="Kolisko M."/>
            <person name="Simpson A.G.B."/>
            <person name="Roger A.J."/>
            <person name="Svard S.G."/>
            <person name="Andersson J.O."/>
        </authorList>
    </citation>
    <scope>NUCLEOTIDE SEQUENCE</scope>
    <source>
        <strain evidence="4">PC1</strain>
    </source>
</reference>
<dbReference type="AlphaFoldDB" id="A0A146KDV4"/>
<feature type="non-terminal residue" evidence="4">
    <location>
        <position position="1"/>
    </location>
</feature>
<dbReference type="SMART" id="SM00181">
    <property type="entry name" value="EGF"/>
    <property type="match status" value="6"/>
</dbReference>
<sequence>IADCINATIINDCNLNGICINNTCQCFIGYDLSDILCTTCLPNFTRSADLQRCIHAENCQFDNQECGNHGKCQPKTPTSPTSEFLCDCDKGYKGKFCSDCSHNYYKINQKCVYKDCISDLNQPTECSNFGKCINQKCSCQNENMNQFCSDCAQNFKFHNKKCRKDLCGDCNQKGVCGYDTFTRSFQCSCHFNYNSSSQCTECSNFYSQESNCRFCLQNYDIQKNCARCINQFDPATNCSSCYKGFSIESSCVDCQFDNFDTQKNCKVCKPNFDFSTNCQTCMSGYKTENGNCVKQNFLMIIIFSSFGGAIFIFCVVAGGFFINKK</sequence>
<dbReference type="PROSITE" id="PS50026">
    <property type="entry name" value="EGF_3"/>
    <property type="match status" value="1"/>
</dbReference>
<keyword evidence="2" id="KW-0472">Membrane</keyword>
<evidence type="ECO:0000259" key="3">
    <source>
        <dbReference type="PROSITE" id="PS50026"/>
    </source>
</evidence>
<name>A0A146KDV4_9EUKA</name>